<sequence>MGRPPEHSVDEFVDAAVRCFAAGGARAVTVTAVAEAVGARTGSVYHRFAGRPGLLAEVWLGTERRFHRELVAVLDAHPGADGVVHASGWTVDWCRDNAERAAVLHAGVRAFSPHTWPEAARASLADNAAARERELARVVRALRAETGRGAEEILLALIDLPISVVGRYLGRGEPPAPSATGLTRRIAALIMAG</sequence>
<dbReference type="Pfam" id="PF00440">
    <property type="entry name" value="TetR_N"/>
    <property type="match status" value="1"/>
</dbReference>
<evidence type="ECO:0000256" key="2">
    <source>
        <dbReference type="PROSITE-ProRule" id="PRU00335"/>
    </source>
</evidence>
<feature type="domain" description="HTH tetR-type" evidence="3">
    <location>
        <begin position="6"/>
        <end position="66"/>
    </location>
</feature>
<proteinExistence type="predicted"/>
<dbReference type="PANTHER" id="PTHR30055">
    <property type="entry name" value="HTH-TYPE TRANSCRIPTIONAL REGULATOR RUTR"/>
    <property type="match status" value="1"/>
</dbReference>
<feature type="DNA-binding region" description="H-T-H motif" evidence="2">
    <location>
        <begin position="29"/>
        <end position="48"/>
    </location>
</feature>
<evidence type="ECO:0000259" key="3">
    <source>
        <dbReference type="PROSITE" id="PS50977"/>
    </source>
</evidence>
<evidence type="ECO:0000313" key="5">
    <source>
        <dbReference type="Proteomes" id="UP000185696"/>
    </source>
</evidence>
<dbReference type="SUPFAM" id="SSF46689">
    <property type="entry name" value="Homeodomain-like"/>
    <property type="match status" value="1"/>
</dbReference>
<dbReference type="Gene3D" id="1.10.357.10">
    <property type="entry name" value="Tetracycline Repressor, domain 2"/>
    <property type="match status" value="1"/>
</dbReference>
<dbReference type="InterPro" id="IPR009057">
    <property type="entry name" value="Homeodomain-like_sf"/>
</dbReference>
<dbReference type="RefSeq" id="WP_075137746.1">
    <property type="nucleotide sequence ID" value="NZ_MSIF01000031.1"/>
</dbReference>
<reference evidence="4 5" key="1">
    <citation type="submission" date="2016-12" db="EMBL/GenBank/DDBJ databases">
        <title>The draft genome sequence of Actinophytocola xinjiangensis.</title>
        <authorList>
            <person name="Wang W."/>
            <person name="Yuan L."/>
        </authorList>
    </citation>
    <scope>NUCLEOTIDE SEQUENCE [LARGE SCALE GENOMIC DNA]</scope>
    <source>
        <strain evidence="4 5">CGMCC 4.4663</strain>
    </source>
</reference>
<organism evidence="4 5">
    <name type="scientific">Actinophytocola xinjiangensis</name>
    <dbReference type="NCBI Taxonomy" id="485602"/>
    <lineage>
        <taxon>Bacteria</taxon>
        <taxon>Bacillati</taxon>
        <taxon>Actinomycetota</taxon>
        <taxon>Actinomycetes</taxon>
        <taxon>Pseudonocardiales</taxon>
        <taxon>Pseudonocardiaceae</taxon>
    </lineage>
</organism>
<dbReference type="GO" id="GO:0000976">
    <property type="term" value="F:transcription cis-regulatory region binding"/>
    <property type="evidence" value="ECO:0007669"/>
    <property type="project" value="TreeGrafter"/>
</dbReference>
<name>A0A7Z0WE60_9PSEU</name>
<dbReference type="InterPro" id="IPR001647">
    <property type="entry name" value="HTH_TetR"/>
</dbReference>
<dbReference type="EMBL" id="MSIF01000031">
    <property type="protein sequence ID" value="OLF05258.1"/>
    <property type="molecule type" value="Genomic_DNA"/>
</dbReference>
<gene>
    <name evidence="4" type="ORF">BLA60_37010</name>
</gene>
<evidence type="ECO:0000256" key="1">
    <source>
        <dbReference type="ARBA" id="ARBA00023125"/>
    </source>
</evidence>
<accession>A0A7Z0WE60</accession>
<dbReference type="OrthoDB" id="8701707at2"/>
<dbReference type="InterPro" id="IPR050109">
    <property type="entry name" value="HTH-type_TetR-like_transc_reg"/>
</dbReference>
<dbReference type="PROSITE" id="PS50977">
    <property type="entry name" value="HTH_TETR_2"/>
    <property type="match status" value="1"/>
</dbReference>
<dbReference type="PANTHER" id="PTHR30055:SF209">
    <property type="entry name" value="POSSIBLE TRANSCRIPTIONAL REGULATORY PROTEIN (PROBABLY TETR-FAMILY)"/>
    <property type="match status" value="1"/>
</dbReference>
<comment type="caution">
    <text evidence="4">The sequence shown here is derived from an EMBL/GenBank/DDBJ whole genome shotgun (WGS) entry which is preliminary data.</text>
</comment>
<keyword evidence="1 2" id="KW-0238">DNA-binding</keyword>
<evidence type="ECO:0000313" key="4">
    <source>
        <dbReference type="EMBL" id="OLF05258.1"/>
    </source>
</evidence>
<dbReference type="AlphaFoldDB" id="A0A7Z0WE60"/>
<dbReference type="GO" id="GO:0003700">
    <property type="term" value="F:DNA-binding transcription factor activity"/>
    <property type="evidence" value="ECO:0007669"/>
    <property type="project" value="TreeGrafter"/>
</dbReference>
<dbReference type="Proteomes" id="UP000185696">
    <property type="component" value="Unassembled WGS sequence"/>
</dbReference>
<keyword evidence="5" id="KW-1185">Reference proteome</keyword>
<protein>
    <recommendedName>
        <fullName evidence="3">HTH tetR-type domain-containing protein</fullName>
    </recommendedName>
</protein>